<dbReference type="EMBL" id="PGXC01000003">
    <property type="protein sequence ID" value="PKK91548.1"/>
    <property type="molecule type" value="Genomic_DNA"/>
</dbReference>
<dbReference type="InterPro" id="IPR050287">
    <property type="entry name" value="MTA/SAH_deaminase"/>
</dbReference>
<dbReference type="SUPFAM" id="SSF51556">
    <property type="entry name" value="Metallo-dependent hydrolases"/>
    <property type="match status" value="1"/>
</dbReference>
<dbReference type="NCBIfam" id="NF005540">
    <property type="entry name" value="PRK07203.1"/>
    <property type="match status" value="1"/>
</dbReference>
<reference evidence="3 4" key="1">
    <citation type="journal article" date="2017" name="ISME J.">
        <title>Potential for microbial H2 and metal transformations associated with novel bacteria and archaea in deep terrestrial subsurface sediments.</title>
        <authorList>
            <person name="Hernsdorf A.W."/>
            <person name="Amano Y."/>
            <person name="Miyakawa K."/>
            <person name="Ise K."/>
            <person name="Suzuki Y."/>
            <person name="Anantharaman K."/>
            <person name="Probst A."/>
            <person name="Burstein D."/>
            <person name="Thomas B.C."/>
            <person name="Banfield J.F."/>
        </authorList>
    </citation>
    <scope>NUCLEOTIDE SEQUENCE [LARGE SCALE GENOMIC DNA]</scope>
    <source>
        <strain evidence="3">HGW-Wallbacteria-1</strain>
    </source>
</reference>
<dbReference type="Gene3D" id="3.20.20.140">
    <property type="entry name" value="Metal-dependent hydrolases"/>
    <property type="match status" value="1"/>
</dbReference>
<evidence type="ECO:0000313" key="4">
    <source>
        <dbReference type="Proteomes" id="UP000233256"/>
    </source>
</evidence>
<keyword evidence="1 3" id="KW-0378">Hydrolase</keyword>
<dbReference type="PANTHER" id="PTHR43794:SF11">
    <property type="entry name" value="AMIDOHYDROLASE-RELATED DOMAIN-CONTAINING PROTEIN"/>
    <property type="match status" value="1"/>
</dbReference>
<dbReference type="InterPro" id="IPR006680">
    <property type="entry name" value="Amidohydro-rel"/>
</dbReference>
<dbReference type="GO" id="GO:0016810">
    <property type="term" value="F:hydrolase activity, acting on carbon-nitrogen (but not peptide) bonds"/>
    <property type="evidence" value="ECO:0007669"/>
    <property type="project" value="InterPro"/>
</dbReference>
<evidence type="ECO:0000259" key="2">
    <source>
        <dbReference type="Pfam" id="PF01979"/>
    </source>
</evidence>
<accession>A0A2N1PT76</accession>
<organism evidence="3 4">
    <name type="scientific">Candidatus Wallbacteria bacterium HGW-Wallbacteria-1</name>
    <dbReference type="NCBI Taxonomy" id="2013854"/>
    <lineage>
        <taxon>Bacteria</taxon>
        <taxon>Candidatus Walliibacteriota</taxon>
    </lineage>
</organism>
<dbReference type="Gene3D" id="2.30.40.10">
    <property type="entry name" value="Urease, subunit C, domain 1"/>
    <property type="match status" value="1"/>
</dbReference>
<dbReference type="InterPro" id="IPR032466">
    <property type="entry name" value="Metal_Hydrolase"/>
</dbReference>
<feature type="domain" description="Amidohydrolase-related" evidence="2">
    <location>
        <begin position="55"/>
        <end position="412"/>
    </location>
</feature>
<dbReference type="AlphaFoldDB" id="A0A2N1PT76"/>
<evidence type="ECO:0000256" key="1">
    <source>
        <dbReference type="ARBA" id="ARBA00022801"/>
    </source>
</evidence>
<dbReference type="InterPro" id="IPR017700">
    <property type="entry name" value="Aminohydrolase_SsnA"/>
</dbReference>
<protein>
    <submittedName>
        <fullName evidence="3">Chlorohydrolase</fullName>
    </submittedName>
</protein>
<sequence>MLVGNGYVVTFGSDNKVIENGAVLIDGDKIVKIGDFETMKREEAYEEFIDARGHVIMPGMVNCHMHLYSTFARGMDLKTSEPPANFPQILEKLWWRLDKTLTLEDVHYSAMIPLMECIKAGTTTIIDHHASPHAARGSLNVIENAIREAGIKACLCYELSDRDGDKIAAEGIEENIEFAKKCKASEDGYVTALMGMHASMTVSEKTLASAVAAARAEKVGFHVHTAEDISDLEDSMAKYGCGVVERWERAGVLGENTILAHCIHISEKEMDMIKESNTNVVHNPESNMNNAVGTASILRMLEKGINVGLGTDGMTSDMFQELRQVNLIHKITNKDPRVAFCEAANMAIQNNPAMASRFFRGNVGTIEPGAYADIIILNYNPPTPFSSATFMGHLLFGLNSGLVDTTISNGKVLMTGKAFTFLDEAEIAAKSREAAKKLWQRF</sequence>
<dbReference type="CDD" id="cd01298">
    <property type="entry name" value="ATZ_TRZ_like"/>
    <property type="match status" value="1"/>
</dbReference>
<dbReference type="SUPFAM" id="SSF51338">
    <property type="entry name" value="Composite domain of metallo-dependent hydrolases"/>
    <property type="match status" value="1"/>
</dbReference>
<gene>
    <name evidence="3" type="ORF">CVV64_04935</name>
</gene>
<dbReference type="Pfam" id="PF01979">
    <property type="entry name" value="Amidohydro_1"/>
    <property type="match status" value="1"/>
</dbReference>
<dbReference type="PANTHER" id="PTHR43794">
    <property type="entry name" value="AMINOHYDROLASE SSNA-RELATED"/>
    <property type="match status" value="1"/>
</dbReference>
<name>A0A2N1PT76_9BACT</name>
<comment type="caution">
    <text evidence="3">The sequence shown here is derived from an EMBL/GenBank/DDBJ whole genome shotgun (WGS) entry which is preliminary data.</text>
</comment>
<proteinExistence type="predicted"/>
<dbReference type="Proteomes" id="UP000233256">
    <property type="component" value="Unassembled WGS sequence"/>
</dbReference>
<evidence type="ECO:0000313" key="3">
    <source>
        <dbReference type="EMBL" id="PKK91548.1"/>
    </source>
</evidence>
<dbReference type="NCBIfam" id="TIGR03314">
    <property type="entry name" value="Se_ssnA"/>
    <property type="match status" value="1"/>
</dbReference>
<dbReference type="InterPro" id="IPR011059">
    <property type="entry name" value="Metal-dep_hydrolase_composite"/>
</dbReference>